<dbReference type="InterPro" id="IPR003107">
    <property type="entry name" value="HAT"/>
</dbReference>
<dbReference type="Proteomes" id="UP000030687">
    <property type="component" value="Unassembled WGS sequence"/>
</dbReference>
<dbReference type="GO" id="GO:2000636">
    <property type="term" value="P:positive regulation of primary miRNA processing"/>
    <property type="evidence" value="ECO:0007669"/>
    <property type="project" value="TreeGrafter"/>
</dbReference>
<dbReference type="SMART" id="SM00386">
    <property type="entry name" value="HAT"/>
    <property type="match status" value="2"/>
</dbReference>
<dbReference type="Gramene" id="ESR46499">
    <property type="protein sequence ID" value="ESR46499"/>
    <property type="gene ID" value="CICLE_v10003936mg"/>
</dbReference>
<protein>
    <recommendedName>
        <fullName evidence="4">Suppressor of forked domain-containing protein</fullName>
    </recommendedName>
</protein>
<dbReference type="Pfam" id="PF23240">
    <property type="entry name" value="HAT_PRP39_N"/>
    <property type="match status" value="1"/>
</dbReference>
<dbReference type="Gene3D" id="1.25.40.10">
    <property type="entry name" value="Tetratricopeptide repeat domain"/>
    <property type="match status" value="1"/>
</dbReference>
<accession>V4V3N8</accession>
<sequence>MLIASNYDTRRNYEWRKFLEDAYLLFPNRLDILLELAEKVTQRDSGHAREFFCRAILMVGTNHPDSTQVWIKSTISDEKKLLFEGIKHFPSFFKLWLMLGQLEERFARFEDVREIYQKVLHNCQNCIPLWISLANVVEKIDGFSHAQNVYSHAKEVNPCNPELWAVEIDRCLENGKKNKAGLLMARALQECLASGVLWATYVCMVSDDQLEFVYSKAFSMSNNDTNVIVVVAALMSKNKNIEVARDWFEWVVKTDPDNGEFGVYTNEMSH</sequence>
<reference evidence="2 3" key="1">
    <citation type="submission" date="2013-10" db="EMBL/GenBank/DDBJ databases">
        <authorList>
            <consortium name="International Citrus Genome Consortium"/>
            <person name="Jenkins J."/>
            <person name="Schmutz J."/>
            <person name="Prochnik S."/>
            <person name="Rokhsar D."/>
            <person name="Gmitter F."/>
            <person name="Ollitrault P."/>
            <person name="Machado M."/>
            <person name="Talon M."/>
            <person name="Wincker P."/>
            <person name="Jaillon O."/>
            <person name="Morgante M."/>
        </authorList>
    </citation>
    <scope>NUCLEOTIDE SEQUENCE</scope>
    <source>
        <strain evidence="3">cv. Clemenules</strain>
    </source>
</reference>
<dbReference type="KEGG" id="cic:CICLE_v10003936mg"/>
<name>V4V3N8_CITCL</name>
<evidence type="ECO:0000256" key="1">
    <source>
        <dbReference type="ARBA" id="ARBA00022737"/>
    </source>
</evidence>
<dbReference type="eggNOG" id="KOG0495">
    <property type="taxonomic scope" value="Eukaryota"/>
</dbReference>
<dbReference type="PANTHER" id="PTHR11246">
    <property type="entry name" value="PRE-MRNA SPLICING FACTOR"/>
    <property type="match status" value="1"/>
</dbReference>
<organism evidence="2 3">
    <name type="scientific">Citrus clementina</name>
    <name type="common">Clementine</name>
    <name type="synonym">Citrus deliciosa x Citrus sinensis</name>
    <dbReference type="NCBI Taxonomy" id="85681"/>
    <lineage>
        <taxon>Eukaryota</taxon>
        <taxon>Viridiplantae</taxon>
        <taxon>Streptophyta</taxon>
        <taxon>Embryophyta</taxon>
        <taxon>Tracheophyta</taxon>
        <taxon>Spermatophyta</taxon>
        <taxon>Magnoliopsida</taxon>
        <taxon>eudicotyledons</taxon>
        <taxon>Gunneridae</taxon>
        <taxon>Pentapetalae</taxon>
        <taxon>rosids</taxon>
        <taxon>malvids</taxon>
        <taxon>Sapindales</taxon>
        <taxon>Rutaceae</taxon>
        <taxon>Aurantioideae</taxon>
        <taxon>Citrus</taxon>
    </lineage>
</organism>
<evidence type="ECO:0000313" key="2">
    <source>
        <dbReference type="EMBL" id="ESR46499.1"/>
    </source>
</evidence>
<dbReference type="STRING" id="85681.V4V3N8"/>
<dbReference type="InterPro" id="IPR045075">
    <property type="entry name" value="Syf1-like"/>
</dbReference>
<keyword evidence="3" id="KW-1185">Reference proteome</keyword>
<dbReference type="PANTHER" id="PTHR11246:SF1">
    <property type="entry name" value="PRE-MRNA-PROCESSING FACTOR 6"/>
    <property type="match status" value="1"/>
</dbReference>
<dbReference type="EMBL" id="KI536799">
    <property type="protein sequence ID" value="ESR46499.1"/>
    <property type="molecule type" value="Genomic_DNA"/>
</dbReference>
<proteinExistence type="predicted"/>
<dbReference type="AlphaFoldDB" id="V4V3N8"/>
<dbReference type="GO" id="GO:0046540">
    <property type="term" value="C:U4/U6 x U5 tri-snRNP complex"/>
    <property type="evidence" value="ECO:0007669"/>
    <property type="project" value="TreeGrafter"/>
</dbReference>
<evidence type="ECO:0008006" key="4">
    <source>
        <dbReference type="Google" id="ProtNLM"/>
    </source>
</evidence>
<gene>
    <name evidence="2" type="ORF">CICLE_v10003936mg</name>
</gene>
<dbReference type="GO" id="GO:0080188">
    <property type="term" value="P:gene silencing by siRNA-directed DNA methylation"/>
    <property type="evidence" value="ECO:0007669"/>
    <property type="project" value="TreeGrafter"/>
</dbReference>
<dbReference type="InParanoid" id="V4V3N8"/>
<dbReference type="GO" id="GO:0071013">
    <property type="term" value="C:catalytic step 2 spliceosome"/>
    <property type="evidence" value="ECO:0007669"/>
    <property type="project" value="TreeGrafter"/>
</dbReference>
<keyword evidence="1" id="KW-0677">Repeat</keyword>
<dbReference type="SUPFAM" id="SSF48452">
    <property type="entry name" value="TPR-like"/>
    <property type="match status" value="1"/>
</dbReference>
<dbReference type="InterPro" id="IPR011990">
    <property type="entry name" value="TPR-like_helical_dom_sf"/>
</dbReference>
<evidence type="ECO:0000313" key="3">
    <source>
        <dbReference type="Proteomes" id="UP000030687"/>
    </source>
</evidence>
<dbReference type="GO" id="GO:0000244">
    <property type="term" value="P:spliceosomal tri-snRNP complex assembly"/>
    <property type="evidence" value="ECO:0007669"/>
    <property type="project" value="TreeGrafter"/>
</dbReference>